<feature type="compositionally biased region" description="Polar residues" evidence="1">
    <location>
        <begin position="127"/>
        <end position="136"/>
    </location>
</feature>
<accession>A0A379X5I1</accession>
<protein>
    <submittedName>
        <fullName evidence="2">Uncharacterized protein</fullName>
    </submittedName>
</protein>
<evidence type="ECO:0000313" key="2">
    <source>
        <dbReference type="EMBL" id="SUH71903.1"/>
    </source>
</evidence>
<sequence>MGDTSELDRLIDTQTTDGMYVRNSAAREERTIESAAAVADPDEGKSLTDRLRGTVADSALDSPDAEWTSADARFATLVEQGMDARELVEAVADCQTGREAVLHMDDVVERHKEQAESAEIRRLISVSEVNRGTSTPGPQPGPEIQPATAGMQRDTSVAVEL</sequence>
<dbReference type="EMBL" id="UGRU01000002">
    <property type="protein sequence ID" value="SUH71903.1"/>
    <property type="molecule type" value="Genomic_DNA"/>
</dbReference>
<evidence type="ECO:0000256" key="1">
    <source>
        <dbReference type="SAM" id="MobiDB-lite"/>
    </source>
</evidence>
<reference evidence="2 3" key="1">
    <citation type="submission" date="2018-06" db="EMBL/GenBank/DDBJ databases">
        <authorList>
            <consortium name="Pathogen Informatics"/>
            <person name="Doyle S."/>
        </authorList>
    </citation>
    <scope>NUCLEOTIDE SEQUENCE [LARGE SCALE GENOMIC DNA]</scope>
    <source>
        <strain evidence="2 3">NCTC13184</strain>
    </source>
</reference>
<organism evidence="2 3">
    <name type="scientific">Nocardia africana</name>
    <dbReference type="NCBI Taxonomy" id="134964"/>
    <lineage>
        <taxon>Bacteria</taxon>
        <taxon>Bacillati</taxon>
        <taxon>Actinomycetota</taxon>
        <taxon>Actinomycetes</taxon>
        <taxon>Mycobacteriales</taxon>
        <taxon>Nocardiaceae</taxon>
        <taxon>Nocardia</taxon>
    </lineage>
</organism>
<evidence type="ECO:0000313" key="3">
    <source>
        <dbReference type="Proteomes" id="UP000255082"/>
    </source>
</evidence>
<gene>
    <name evidence="2" type="ORF">NCTC13184_07324</name>
</gene>
<feature type="region of interest" description="Disordered" evidence="1">
    <location>
        <begin position="127"/>
        <end position="161"/>
    </location>
</feature>
<proteinExistence type="predicted"/>
<dbReference type="AlphaFoldDB" id="A0A379X5I1"/>
<dbReference type="Proteomes" id="UP000255082">
    <property type="component" value="Unassembled WGS sequence"/>
</dbReference>
<name>A0A379X5I1_9NOCA</name>